<dbReference type="GO" id="GO:0010181">
    <property type="term" value="F:FMN binding"/>
    <property type="evidence" value="ECO:0007669"/>
    <property type="project" value="InterPro"/>
</dbReference>
<dbReference type="AlphaFoldDB" id="A0A9D1V335"/>
<name>A0A9D1V335_9FIRM</name>
<dbReference type="Pfam" id="PF04205">
    <property type="entry name" value="FMN_bind"/>
    <property type="match status" value="1"/>
</dbReference>
<feature type="domain" description="FMN-binding" evidence="2">
    <location>
        <begin position="37"/>
        <end position="113"/>
    </location>
</feature>
<dbReference type="PROSITE" id="PS51257">
    <property type="entry name" value="PROKAR_LIPOPROTEIN"/>
    <property type="match status" value="1"/>
</dbReference>
<dbReference type="GO" id="GO:0016020">
    <property type="term" value="C:membrane"/>
    <property type="evidence" value="ECO:0007669"/>
    <property type="project" value="InterPro"/>
</dbReference>
<feature type="chain" id="PRO_5038439243" evidence="1">
    <location>
        <begin position="20"/>
        <end position="565"/>
    </location>
</feature>
<gene>
    <name evidence="3" type="ORF">H9865_03710</name>
</gene>
<evidence type="ECO:0000259" key="2">
    <source>
        <dbReference type="SMART" id="SM00900"/>
    </source>
</evidence>
<evidence type="ECO:0000313" key="3">
    <source>
        <dbReference type="EMBL" id="HIX05203.1"/>
    </source>
</evidence>
<dbReference type="Gene3D" id="3.90.1010.20">
    <property type="match status" value="1"/>
</dbReference>
<dbReference type="Proteomes" id="UP000824193">
    <property type="component" value="Unassembled WGS sequence"/>
</dbReference>
<sequence length="565" mass="60066">MKKLIALTLSAALSLTLFSACGQTQTQTTQHTGTGDGYGGAITATVSTDENGKIVALEIVGADETAGIGDKAIETITAAILESGSVEGVDAVAGATWSSNGAIYAVNNALDPEAYPYPIESADSGADSVSSAEATMGLGVVSTGRLGPGADDTETPVYSFNQVYAAVVFDQEGKILSMKLDQLEVATPNYDGDGMPHFAGFPGQSYNYDEDHDAVVDGTLAYDDDSYLEAIAGWQTKRERGDSYKMGVGTWADQADAFEALFVGMTVDEVEEWFAKYCSDVNGRPLKAPTEDSKEEDKAKYEALTPDEQAMLADVTASATMSLNDSHGDILSAIRKAYENRKPLEAMTATGFGLGLDFMGRLGPGSDDTETPVYSFNNVVAAILFDENDVITGIYLDQVEVATPNYDGDGMPHFAGFPGQSYNYDEDHDAVVDGTLTYDDDSFLEAVAGWQTKRERGDSYKMGVGTWADQADAFEALFVGMTVDEANEWFAKYCSDANGRPLKAPTEDSKEEDKAKYEALTADEQTMLADVTASATMSLNDSHGNILGAIQAALESKSAVNITIG</sequence>
<evidence type="ECO:0000313" key="4">
    <source>
        <dbReference type="Proteomes" id="UP000824193"/>
    </source>
</evidence>
<organism evidence="3 4">
    <name type="scientific">Candidatus Allofournierella pullicola</name>
    <dbReference type="NCBI Taxonomy" id="2838596"/>
    <lineage>
        <taxon>Bacteria</taxon>
        <taxon>Bacillati</taxon>
        <taxon>Bacillota</taxon>
        <taxon>Clostridia</taxon>
        <taxon>Eubacteriales</taxon>
        <taxon>Oscillospiraceae</taxon>
        <taxon>Allofournierella</taxon>
    </lineage>
</organism>
<reference evidence="3" key="1">
    <citation type="journal article" date="2021" name="PeerJ">
        <title>Extensive microbial diversity within the chicken gut microbiome revealed by metagenomics and culture.</title>
        <authorList>
            <person name="Gilroy R."/>
            <person name="Ravi A."/>
            <person name="Getino M."/>
            <person name="Pursley I."/>
            <person name="Horton D.L."/>
            <person name="Alikhan N.F."/>
            <person name="Baker D."/>
            <person name="Gharbi K."/>
            <person name="Hall N."/>
            <person name="Watson M."/>
            <person name="Adriaenssens E.M."/>
            <person name="Foster-Nyarko E."/>
            <person name="Jarju S."/>
            <person name="Secka A."/>
            <person name="Antonio M."/>
            <person name="Oren A."/>
            <person name="Chaudhuri R.R."/>
            <person name="La Ragione R."/>
            <person name="Hildebrand F."/>
            <person name="Pallen M.J."/>
        </authorList>
    </citation>
    <scope>NUCLEOTIDE SEQUENCE</scope>
    <source>
        <strain evidence="3">2239</strain>
    </source>
</reference>
<dbReference type="InterPro" id="IPR007329">
    <property type="entry name" value="FMN-bd"/>
</dbReference>
<accession>A0A9D1V335</accession>
<evidence type="ECO:0000256" key="1">
    <source>
        <dbReference type="SAM" id="SignalP"/>
    </source>
</evidence>
<proteinExistence type="predicted"/>
<dbReference type="EMBL" id="DXFW01000011">
    <property type="protein sequence ID" value="HIX05203.1"/>
    <property type="molecule type" value="Genomic_DNA"/>
</dbReference>
<comment type="caution">
    <text evidence="3">The sequence shown here is derived from an EMBL/GenBank/DDBJ whole genome shotgun (WGS) entry which is preliminary data.</text>
</comment>
<feature type="signal peptide" evidence="1">
    <location>
        <begin position="1"/>
        <end position="19"/>
    </location>
</feature>
<dbReference type="SMART" id="SM00900">
    <property type="entry name" value="FMN_bind"/>
    <property type="match status" value="1"/>
</dbReference>
<reference evidence="3" key="2">
    <citation type="submission" date="2021-04" db="EMBL/GenBank/DDBJ databases">
        <authorList>
            <person name="Gilroy R."/>
        </authorList>
    </citation>
    <scope>NUCLEOTIDE SEQUENCE</scope>
    <source>
        <strain evidence="3">2239</strain>
    </source>
</reference>
<protein>
    <submittedName>
        <fullName evidence="3">FMN-binding protein</fullName>
    </submittedName>
</protein>
<keyword evidence="1" id="KW-0732">Signal</keyword>